<sequence>MRNVAVALAAILLAGVIPAAAQQPITVRPSQKISGGGLEISIPPVNNPNYLDYGPLPDKPGSDHSMDYVNQAGGNYMDFSGPGSDVDADVMPDNDGAYGTPLE</sequence>
<feature type="signal peptide" evidence="2">
    <location>
        <begin position="1"/>
        <end position="21"/>
    </location>
</feature>
<reference evidence="4" key="2">
    <citation type="submission" date="2023-07" db="EMBL/GenBank/DDBJ databases">
        <title>Ancylobacter moscoviensis sp. nov., facultatively methylotrophic bacteria from activated sludge and the reclassification of Starkeya novella (Starkey 1934) Kelly et al. 2000 as Ancylobacter novellus comb. nov., Starkeya koreensis Im et al. 2006 as Ancylobacter koreensis comb.nov., Angulomicrobium tetraedrale Vasil'eva et al. 1986 as Ancylobacter tetraedralis comb. nov., Angulomicrobium amanitiforme Fritz et al. 2004 as Ancylobacter amanitiformis comb. nov. and Methylorhabdus multivorans Doronina et al. 1996 as Ancylobacter multivorans comb. nov. and emended description of the genus Ancylobacter.</title>
        <authorList>
            <person name="Doronina N."/>
            <person name="Chemodurova A."/>
            <person name="Grouzdev D."/>
            <person name="Koziaeva V."/>
            <person name="Shi W."/>
            <person name="Wu L."/>
            <person name="Kaparullina E."/>
        </authorList>
    </citation>
    <scope>NUCLEOTIDE SEQUENCE [LARGE SCALE GENOMIC DNA]</scope>
    <source>
        <strain evidence="4">Jip08</strain>
    </source>
</reference>
<accession>A0ABT0DMQ4</accession>
<proteinExistence type="predicted"/>
<evidence type="ECO:0000313" key="3">
    <source>
        <dbReference type="EMBL" id="MCK0208559.1"/>
    </source>
</evidence>
<gene>
    <name evidence="3" type="ORF">MWN33_11000</name>
</gene>
<dbReference type="Proteomes" id="UP001202867">
    <property type="component" value="Unassembled WGS sequence"/>
</dbReference>
<reference evidence="3 4" key="1">
    <citation type="submission" date="2022-04" db="EMBL/GenBank/DDBJ databases">
        <authorList>
            <person name="Grouzdev D.S."/>
            <person name="Pantiukh K.S."/>
            <person name="Krutkina M.S."/>
        </authorList>
    </citation>
    <scope>NUCLEOTIDE SEQUENCE [LARGE SCALE GENOMIC DNA]</scope>
    <source>
        <strain evidence="3 4">Jip08</strain>
    </source>
</reference>
<evidence type="ECO:0000256" key="2">
    <source>
        <dbReference type="SAM" id="SignalP"/>
    </source>
</evidence>
<organism evidence="3 4">
    <name type="scientific">Ancylobacter koreensis</name>
    <dbReference type="NCBI Taxonomy" id="266121"/>
    <lineage>
        <taxon>Bacteria</taxon>
        <taxon>Pseudomonadati</taxon>
        <taxon>Pseudomonadota</taxon>
        <taxon>Alphaproteobacteria</taxon>
        <taxon>Hyphomicrobiales</taxon>
        <taxon>Xanthobacteraceae</taxon>
        <taxon>Ancylobacter</taxon>
    </lineage>
</organism>
<keyword evidence="4" id="KW-1185">Reference proteome</keyword>
<comment type="caution">
    <text evidence="3">The sequence shown here is derived from an EMBL/GenBank/DDBJ whole genome shotgun (WGS) entry which is preliminary data.</text>
</comment>
<dbReference type="EMBL" id="JALKCG010000003">
    <property type="protein sequence ID" value="MCK0208559.1"/>
    <property type="molecule type" value="Genomic_DNA"/>
</dbReference>
<feature type="region of interest" description="Disordered" evidence="1">
    <location>
        <begin position="77"/>
        <end position="103"/>
    </location>
</feature>
<feature type="chain" id="PRO_5046939173" evidence="2">
    <location>
        <begin position="22"/>
        <end position="103"/>
    </location>
</feature>
<dbReference type="RefSeq" id="WP_247200546.1">
    <property type="nucleotide sequence ID" value="NZ_JALKCG010000003.1"/>
</dbReference>
<keyword evidence="2" id="KW-0732">Signal</keyword>
<feature type="region of interest" description="Disordered" evidence="1">
    <location>
        <begin position="51"/>
        <end position="70"/>
    </location>
</feature>
<protein>
    <submittedName>
        <fullName evidence="3">Uncharacterized protein</fullName>
    </submittedName>
</protein>
<evidence type="ECO:0000313" key="4">
    <source>
        <dbReference type="Proteomes" id="UP001202867"/>
    </source>
</evidence>
<name>A0ABT0DMQ4_9HYPH</name>
<evidence type="ECO:0000256" key="1">
    <source>
        <dbReference type="SAM" id="MobiDB-lite"/>
    </source>
</evidence>